<dbReference type="AlphaFoldDB" id="A0A0F9R0S9"/>
<sequence length="346" mass="39079">MKRSILLILFFLVLLTACNPFAEPDTMLTEYQSRLSRVIDSEPAQLQPVTITGLPRLRERLATVEKVDVNFLEFLSLHGCELQVLIAEKNSIMGKVMTPINELRYQVSFIQKGKQCLMIISDSEMQQSLQQIITLKVQQLPAHIWNAVWVSEGITGLMTRSKGYLPILREESGVDSASQSLHEMLALSAELREGNYATDLGSLGKIQQQWHYGHQIGQLLNSMSLLTEHLTSATAMLKHRIDEQPICYKKQASRQATVMNQFFMNIYIGKVQPYIAIVSQAADQLLPLINRLAEGGGTANFRQYVNSTLSMDSKDSLYKRYVYAVKQHTQAWQALLDQCGMRPAVN</sequence>
<protein>
    <recommendedName>
        <fullName evidence="2">DUF3080 domain-containing protein</fullName>
    </recommendedName>
</protein>
<evidence type="ECO:0008006" key="2">
    <source>
        <dbReference type="Google" id="ProtNLM"/>
    </source>
</evidence>
<reference evidence="1" key="1">
    <citation type="journal article" date="2015" name="Nature">
        <title>Complex archaea that bridge the gap between prokaryotes and eukaryotes.</title>
        <authorList>
            <person name="Spang A."/>
            <person name="Saw J.H."/>
            <person name="Jorgensen S.L."/>
            <person name="Zaremba-Niedzwiedzka K."/>
            <person name="Martijn J."/>
            <person name="Lind A.E."/>
            <person name="van Eijk R."/>
            <person name="Schleper C."/>
            <person name="Guy L."/>
            <person name="Ettema T.J."/>
        </authorList>
    </citation>
    <scope>NUCLEOTIDE SEQUENCE</scope>
</reference>
<accession>A0A0F9R0S9</accession>
<dbReference type="EMBL" id="LAZR01004173">
    <property type="protein sequence ID" value="KKN11103.1"/>
    <property type="molecule type" value="Genomic_DNA"/>
</dbReference>
<dbReference type="InterPro" id="IPR021431">
    <property type="entry name" value="DUF3080"/>
</dbReference>
<proteinExistence type="predicted"/>
<organism evidence="1">
    <name type="scientific">marine sediment metagenome</name>
    <dbReference type="NCBI Taxonomy" id="412755"/>
    <lineage>
        <taxon>unclassified sequences</taxon>
        <taxon>metagenomes</taxon>
        <taxon>ecological metagenomes</taxon>
    </lineage>
</organism>
<dbReference type="PROSITE" id="PS51257">
    <property type="entry name" value="PROKAR_LIPOPROTEIN"/>
    <property type="match status" value="1"/>
</dbReference>
<dbReference type="Pfam" id="PF11279">
    <property type="entry name" value="DUF3080"/>
    <property type="match status" value="1"/>
</dbReference>
<gene>
    <name evidence="1" type="ORF">LCGC14_1029920</name>
</gene>
<comment type="caution">
    <text evidence="1">The sequence shown here is derived from an EMBL/GenBank/DDBJ whole genome shotgun (WGS) entry which is preliminary data.</text>
</comment>
<name>A0A0F9R0S9_9ZZZZ</name>
<evidence type="ECO:0000313" key="1">
    <source>
        <dbReference type="EMBL" id="KKN11103.1"/>
    </source>
</evidence>